<dbReference type="Proteomes" id="UP001054252">
    <property type="component" value="Unassembled WGS sequence"/>
</dbReference>
<protein>
    <submittedName>
        <fullName evidence="1">Uncharacterized protein</fullName>
    </submittedName>
</protein>
<dbReference type="EMBL" id="BPVZ01000035">
    <property type="protein sequence ID" value="GKV11911.1"/>
    <property type="molecule type" value="Genomic_DNA"/>
</dbReference>
<organism evidence="1 2">
    <name type="scientific">Rubroshorea leprosula</name>
    <dbReference type="NCBI Taxonomy" id="152421"/>
    <lineage>
        <taxon>Eukaryota</taxon>
        <taxon>Viridiplantae</taxon>
        <taxon>Streptophyta</taxon>
        <taxon>Embryophyta</taxon>
        <taxon>Tracheophyta</taxon>
        <taxon>Spermatophyta</taxon>
        <taxon>Magnoliopsida</taxon>
        <taxon>eudicotyledons</taxon>
        <taxon>Gunneridae</taxon>
        <taxon>Pentapetalae</taxon>
        <taxon>rosids</taxon>
        <taxon>malvids</taxon>
        <taxon>Malvales</taxon>
        <taxon>Dipterocarpaceae</taxon>
        <taxon>Rubroshorea</taxon>
    </lineage>
</organism>
<sequence>MSCILSCIYGQMLCHSKNLRPKLEVSALNLEIRERIPSLTTFFEIAPCLSAFSLVG</sequence>
<proteinExistence type="predicted"/>
<reference evidence="1 2" key="1">
    <citation type="journal article" date="2021" name="Commun. Biol.">
        <title>The genome of Shorea leprosula (Dipterocarpaceae) highlights the ecological relevance of drought in aseasonal tropical rainforests.</title>
        <authorList>
            <person name="Ng K.K.S."/>
            <person name="Kobayashi M.J."/>
            <person name="Fawcett J.A."/>
            <person name="Hatakeyama M."/>
            <person name="Paape T."/>
            <person name="Ng C.H."/>
            <person name="Ang C.C."/>
            <person name="Tnah L.H."/>
            <person name="Lee C.T."/>
            <person name="Nishiyama T."/>
            <person name="Sese J."/>
            <person name="O'Brien M.J."/>
            <person name="Copetti D."/>
            <person name="Mohd Noor M.I."/>
            <person name="Ong R.C."/>
            <person name="Putra M."/>
            <person name="Sireger I.Z."/>
            <person name="Indrioko S."/>
            <person name="Kosugi Y."/>
            <person name="Izuno A."/>
            <person name="Isagi Y."/>
            <person name="Lee S.L."/>
            <person name="Shimizu K.K."/>
        </authorList>
    </citation>
    <scope>NUCLEOTIDE SEQUENCE [LARGE SCALE GENOMIC DNA]</scope>
    <source>
        <strain evidence="1">214</strain>
    </source>
</reference>
<dbReference type="AlphaFoldDB" id="A0AAV5JHJ6"/>
<comment type="caution">
    <text evidence="1">The sequence shown here is derived from an EMBL/GenBank/DDBJ whole genome shotgun (WGS) entry which is preliminary data.</text>
</comment>
<accession>A0AAV5JHJ6</accession>
<gene>
    <name evidence="1" type="ORF">SLEP1_g23125</name>
</gene>
<name>A0AAV5JHJ6_9ROSI</name>
<evidence type="ECO:0000313" key="2">
    <source>
        <dbReference type="Proteomes" id="UP001054252"/>
    </source>
</evidence>
<evidence type="ECO:0000313" key="1">
    <source>
        <dbReference type="EMBL" id="GKV11911.1"/>
    </source>
</evidence>
<keyword evidence="2" id="KW-1185">Reference proteome</keyword>